<organism evidence="1 2">
    <name type="scientific">Shewanella bicestrii</name>
    <dbReference type="NCBI Taxonomy" id="2018305"/>
    <lineage>
        <taxon>Bacteria</taxon>
        <taxon>Pseudomonadati</taxon>
        <taxon>Pseudomonadota</taxon>
        <taxon>Gammaproteobacteria</taxon>
        <taxon>Alteromonadales</taxon>
        <taxon>Shewanellaceae</taxon>
        <taxon>Shewanella</taxon>
    </lineage>
</organism>
<dbReference type="Gene3D" id="1.20.1440.60">
    <property type="entry name" value="23S rRNA-intervening sequence"/>
    <property type="match status" value="1"/>
</dbReference>
<dbReference type="EMBL" id="CP022358">
    <property type="protein sequence ID" value="ASK69878.1"/>
    <property type="molecule type" value="Genomic_DNA"/>
</dbReference>
<dbReference type="InterPro" id="IPR036583">
    <property type="entry name" value="23S_rRNA_IVS_sf"/>
</dbReference>
<dbReference type="CDD" id="cd16377">
    <property type="entry name" value="23S_rRNA_IVP_like"/>
    <property type="match status" value="1"/>
</dbReference>
<dbReference type="AlphaFoldDB" id="A0A220UNV8"/>
<dbReference type="PANTHER" id="PTHR38471:SF2">
    <property type="entry name" value="FOUR HELIX BUNDLE PROTEIN"/>
    <property type="match status" value="1"/>
</dbReference>
<gene>
    <name evidence="1" type="ORF">CF168_14005</name>
</gene>
<dbReference type="NCBIfam" id="NF008912">
    <property type="entry name" value="PRK12275.1-6"/>
    <property type="match status" value="1"/>
</dbReference>
<dbReference type="InterPro" id="IPR012657">
    <property type="entry name" value="23S_rRNA-intervening_sequence"/>
</dbReference>
<proteinExistence type="predicted"/>
<protein>
    <submittedName>
        <fullName evidence="1">Four helix bundle protein</fullName>
    </submittedName>
</protein>
<evidence type="ECO:0000313" key="2">
    <source>
        <dbReference type="Proteomes" id="UP000198367"/>
    </source>
</evidence>
<dbReference type="PANTHER" id="PTHR38471">
    <property type="entry name" value="FOUR HELIX BUNDLE PROTEIN"/>
    <property type="match status" value="1"/>
</dbReference>
<dbReference type="KEGG" id="sbj:CF168_14005"/>
<dbReference type="Proteomes" id="UP000198367">
    <property type="component" value="Chromosome"/>
</dbReference>
<reference evidence="1 2" key="1">
    <citation type="submission" date="2017-07" db="EMBL/GenBank/DDBJ databases">
        <title>Phenotypical and genomic characterization of a clinical isolate of Shewanella bicestrii sp. nov. producing an extended-spectrum beta-lactamase and a new oxacillinase variant.</title>
        <authorList>
            <person name="Jousset A.B."/>
            <person name="Bonnin R.A."/>
            <person name="Girlich D."/>
            <person name="Dabos L."/>
            <person name="Potron A."/>
            <person name="Dortet L."/>
            <person name="Glaser P."/>
            <person name="Naas T."/>
        </authorList>
    </citation>
    <scope>NUCLEOTIDE SEQUENCE [LARGE SCALE GENOMIC DNA]</scope>
    <source>
        <strain evidence="1 2">JAB-1</strain>
    </source>
</reference>
<evidence type="ECO:0000313" key="1">
    <source>
        <dbReference type="EMBL" id="ASK69878.1"/>
    </source>
</evidence>
<dbReference type="SUPFAM" id="SSF158446">
    <property type="entry name" value="IVS-encoded protein-like"/>
    <property type="match status" value="1"/>
</dbReference>
<name>A0A220UNV8_9GAMM</name>
<accession>A0A220UNV8</accession>
<dbReference type="RefSeq" id="WP_086904803.1">
    <property type="nucleotide sequence ID" value="NZ_CP022358.1"/>
</dbReference>
<dbReference type="NCBIfam" id="TIGR02436">
    <property type="entry name" value="four helix bundle protein"/>
    <property type="match status" value="1"/>
</dbReference>
<keyword evidence="2" id="KW-1185">Reference proteome</keyword>
<dbReference type="Pfam" id="PF05635">
    <property type="entry name" value="23S_rRNA_IVP"/>
    <property type="match status" value="1"/>
</dbReference>
<sequence>MRFEQLDVWKRACRLSCDVYKELKNCRDYGLRDQMTRAAVSIPSNIAEGEERESTAESARFLYFAKGSSGELITQIYIAIEIGVIDKQNGMTLIKEAKEISAMIASLIKIRKGSVREESADYKST</sequence>